<evidence type="ECO:0000256" key="6">
    <source>
        <dbReference type="ARBA" id="ARBA00022989"/>
    </source>
</evidence>
<accession>A0ABR2W695</accession>
<feature type="transmembrane region" description="Helical" evidence="8">
    <location>
        <begin position="491"/>
        <end position="512"/>
    </location>
</feature>
<reference evidence="10 11" key="1">
    <citation type="submission" date="2023-04" db="EMBL/GenBank/DDBJ databases">
        <title>Genome of Basidiobolus ranarum AG-B5.</title>
        <authorList>
            <person name="Stajich J.E."/>
            <person name="Carter-House D."/>
            <person name="Gryganskyi A."/>
        </authorList>
    </citation>
    <scope>NUCLEOTIDE SEQUENCE [LARGE SCALE GENOMIC DNA]</scope>
    <source>
        <strain evidence="10 11">AG-B5</strain>
    </source>
</reference>
<dbReference type="InterPro" id="IPR050352">
    <property type="entry name" value="ABCG_transporters"/>
</dbReference>
<keyword evidence="7 8" id="KW-0472">Membrane</keyword>
<gene>
    <name evidence="10" type="ORF">K7432_003371</name>
</gene>
<feature type="transmembrane region" description="Helical" evidence="8">
    <location>
        <begin position="519"/>
        <end position="541"/>
    </location>
</feature>
<sequence length="661" mass="72352">MEKAQEECAIAMTKKTLAEPIQITFKDLTYSVQIPSGDKKKSLFAKNPTKEKLILKGLTATFQPGRLTAILGPSGSGKTSLLNVLAGATSSGKVGGKLYANGRKVSGSAIRLVSGFVFQDDLILGTMTVREAILMSIKLRIPNMDDASANDKLDEVLSLLQLENAVDTIIGTATRTGVSGGERKRVAIAMEMVTDPSILFLDEPTSGLDAYTAIMVVHTLKVLAKSGRTVVAVMHQPSSEIFHMFDDVMIVKDGQITFSGETNKAVEYYGSIGYSCPLYTNPADFIFMNVLFRFDPEANESAEAREIAEKGEASRLESVLHAWKTSSLAEEVEEATNQPLLVPITSKMFKYRSSFTTQFRYLLKRAGRNALRNKLILRAKLFQTIFFALLVGLIYLRIPNKDSVSAQLQDMAGSLFLAGTNQLFSTAMPTISVFSDERNVFLREHGGGYYGLSAYFFSKIIVELPINIIMPIIFSSITYWMIGFQADAGKFFIYVIVNILVALCGAALGILLGSLFKRLQIALAITPAIVLPLMMFGGLLVNNKSAPAYFAWIQWISPIKYSFAALTKNQFDGLVIHGQSVGQQQLQALSLDGGFSIAGNILMLLVLWVACISLAFFSLYRLVNKTNGKKFRSRKALKKELLSPPCAEFSKDSVIVTSVGS</sequence>
<dbReference type="EMBL" id="JASJQH010006978">
    <property type="protein sequence ID" value="KAK9721490.1"/>
    <property type="molecule type" value="Genomic_DNA"/>
</dbReference>
<name>A0ABR2W695_9FUNG</name>
<evidence type="ECO:0000256" key="3">
    <source>
        <dbReference type="ARBA" id="ARBA00022692"/>
    </source>
</evidence>
<comment type="caution">
    <text evidence="10">The sequence shown here is derived from an EMBL/GenBank/DDBJ whole genome shotgun (WGS) entry which is preliminary data.</text>
</comment>
<dbReference type="SMART" id="SM00382">
    <property type="entry name" value="AAA"/>
    <property type="match status" value="1"/>
</dbReference>
<evidence type="ECO:0000313" key="11">
    <source>
        <dbReference type="Proteomes" id="UP001479436"/>
    </source>
</evidence>
<dbReference type="InterPro" id="IPR043926">
    <property type="entry name" value="ABCG_dom"/>
</dbReference>
<proteinExistence type="predicted"/>
<organism evidence="10 11">
    <name type="scientific">Basidiobolus ranarum</name>
    <dbReference type="NCBI Taxonomy" id="34480"/>
    <lineage>
        <taxon>Eukaryota</taxon>
        <taxon>Fungi</taxon>
        <taxon>Fungi incertae sedis</taxon>
        <taxon>Zoopagomycota</taxon>
        <taxon>Entomophthoromycotina</taxon>
        <taxon>Basidiobolomycetes</taxon>
        <taxon>Basidiobolales</taxon>
        <taxon>Basidiobolaceae</taxon>
        <taxon>Basidiobolus</taxon>
    </lineage>
</organism>
<dbReference type="InterPro" id="IPR003593">
    <property type="entry name" value="AAA+_ATPase"/>
</dbReference>
<dbReference type="InterPro" id="IPR013525">
    <property type="entry name" value="ABC2_TM"/>
</dbReference>
<evidence type="ECO:0000256" key="4">
    <source>
        <dbReference type="ARBA" id="ARBA00022741"/>
    </source>
</evidence>
<evidence type="ECO:0000256" key="8">
    <source>
        <dbReference type="SAM" id="Phobius"/>
    </source>
</evidence>
<keyword evidence="5" id="KW-0067">ATP-binding</keyword>
<keyword evidence="3 8" id="KW-0812">Transmembrane</keyword>
<dbReference type="InterPro" id="IPR017871">
    <property type="entry name" value="ABC_transporter-like_CS"/>
</dbReference>
<keyword evidence="2" id="KW-0813">Transport</keyword>
<feature type="transmembrane region" description="Helical" evidence="8">
    <location>
        <begin position="601"/>
        <end position="623"/>
    </location>
</feature>
<dbReference type="InterPro" id="IPR003439">
    <property type="entry name" value="ABC_transporter-like_ATP-bd"/>
</dbReference>
<dbReference type="InterPro" id="IPR027417">
    <property type="entry name" value="P-loop_NTPase"/>
</dbReference>
<evidence type="ECO:0000256" key="2">
    <source>
        <dbReference type="ARBA" id="ARBA00022448"/>
    </source>
</evidence>
<feature type="domain" description="ABC transporter" evidence="9">
    <location>
        <begin position="23"/>
        <end position="278"/>
    </location>
</feature>
<evidence type="ECO:0000256" key="1">
    <source>
        <dbReference type="ARBA" id="ARBA00004141"/>
    </source>
</evidence>
<keyword evidence="11" id="KW-1185">Reference proteome</keyword>
<dbReference type="PROSITE" id="PS00211">
    <property type="entry name" value="ABC_TRANSPORTER_1"/>
    <property type="match status" value="1"/>
</dbReference>
<keyword evidence="6 8" id="KW-1133">Transmembrane helix</keyword>
<feature type="transmembrane region" description="Helical" evidence="8">
    <location>
        <begin position="456"/>
        <end position="479"/>
    </location>
</feature>
<evidence type="ECO:0000259" key="9">
    <source>
        <dbReference type="PROSITE" id="PS50893"/>
    </source>
</evidence>
<dbReference type="Proteomes" id="UP001479436">
    <property type="component" value="Unassembled WGS sequence"/>
</dbReference>
<dbReference type="Pfam" id="PF00005">
    <property type="entry name" value="ABC_tran"/>
    <property type="match status" value="1"/>
</dbReference>
<dbReference type="PANTHER" id="PTHR48041">
    <property type="entry name" value="ABC TRANSPORTER G FAMILY MEMBER 28"/>
    <property type="match status" value="1"/>
</dbReference>
<dbReference type="PANTHER" id="PTHR48041:SF91">
    <property type="entry name" value="ABC TRANSPORTER G FAMILY MEMBER 28"/>
    <property type="match status" value="1"/>
</dbReference>
<dbReference type="Pfam" id="PF01061">
    <property type="entry name" value="ABC2_membrane"/>
    <property type="match status" value="1"/>
</dbReference>
<dbReference type="CDD" id="cd03213">
    <property type="entry name" value="ABCG_EPDR"/>
    <property type="match status" value="1"/>
</dbReference>
<dbReference type="Gene3D" id="3.40.50.300">
    <property type="entry name" value="P-loop containing nucleotide triphosphate hydrolases"/>
    <property type="match status" value="1"/>
</dbReference>
<evidence type="ECO:0000313" key="10">
    <source>
        <dbReference type="EMBL" id="KAK9721490.1"/>
    </source>
</evidence>
<feature type="transmembrane region" description="Helical" evidence="8">
    <location>
        <begin position="375"/>
        <end position="395"/>
    </location>
</feature>
<dbReference type="Pfam" id="PF19055">
    <property type="entry name" value="ABC2_membrane_7"/>
    <property type="match status" value="1"/>
</dbReference>
<dbReference type="PROSITE" id="PS50893">
    <property type="entry name" value="ABC_TRANSPORTER_2"/>
    <property type="match status" value="1"/>
</dbReference>
<keyword evidence="4" id="KW-0547">Nucleotide-binding</keyword>
<evidence type="ECO:0000256" key="5">
    <source>
        <dbReference type="ARBA" id="ARBA00022840"/>
    </source>
</evidence>
<evidence type="ECO:0000256" key="7">
    <source>
        <dbReference type="ARBA" id="ARBA00023136"/>
    </source>
</evidence>
<dbReference type="SUPFAM" id="SSF52540">
    <property type="entry name" value="P-loop containing nucleoside triphosphate hydrolases"/>
    <property type="match status" value="1"/>
</dbReference>
<protein>
    <recommendedName>
        <fullName evidence="9">ABC transporter domain-containing protein</fullName>
    </recommendedName>
</protein>
<comment type="subcellular location">
    <subcellularLocation>
        <location evidence="1">Membrane</location>
        <topology evidence="1">Multi-pass membrane protein</topology>
    </subcellularLocation>
</comment>